<name>A0A9J6GWX6_HAELO</name>
<keyword evidence="2" id="KW-1185">Reference proteome</keyword>
<evidence type="ECO:0000313" key="2">
    <source>
        <dbReference type="Proteomes" id="UP000821853"/>
    </source>
</evidence>
<dbReference type="EMBL" id="JABSTR010000009">
    <property type="protein sequence ID" value="KAH9378756.1"/>
    <property type="molecule type" value="Genomic_DNA"/>
</dbReference>
<reference evidence="1 2" key="1">
    <citation type="journal article" date="2020" name="Cell">
        <title>Large-Scale Comparative Analyses of Tick Genomes Elucidate Their Genetic Diversity and Vector Capacities.</title>
        <authorList>
            <consortium name="Tick Genome and Microbiome Consortium (TIGMIC)"/>
            <person name="Jia N."/>
            <person name="Wang J."/>
            <person name="Shi W."/>
            <person name="Du L."/>
            <person name="Sun Y."/>
            <person name="Zhan W."/>
            <person name="Jiang J.F."/>
            <person name="Wang Q."/>
            <person name="Zhang B."/>
            <person name="Ji P."/>
            <person name="Bell-Sakyi L."/>
            <person name="Cui X.M."/>
            <person name="Yuan T.T."/>
            <person name="Jiang B.G."/>
            <person name="Yang W.F."/>
            <person name="Lam T.T."/>
            <person name="Chang Q.C."/>
            <person name="Ding S.J."/>
            <person name="Wang X.J."/>
            <person name="Zhu J.G."/>
            <person name="Ruan X.D."/>
            <person name="Zhao L."/>
            <person name="Wei J.T."/>
            <person name="Ye R.Z."/>
            <person name="Que T.C."/>
            <person name="Du C.H."/>
            <person name="Zhou Y.H."/>
            <person name="Cheng J.X."/>
            <person name="Dai P.F."/>
            <person name="Guo W.B."/>
            <person name="Han X.H."/>
            <person name="Huang E.J."/>
            <person name="Li L.F."/>
            <person name="Wei W."/>
            <person name="Gao Y.C."/>
            <person name="Liu J.Z."/>
            <person name="Shao H.Z."/>
            <person name="Wang X."/>
            <person name="Wang C.C."/>
            <person name="Yang T.C."/>
            <person name="Huo Q.B."/>
            <person name="Li W."/>
            <person name="Chen H.Y."/>
            <person name="Chen S.E."/>
            <person name="Zhou L.G."/>
            <person name="Ni X.B."/>
            <person name="Tian J.H."/>
            <person name="Sheng Y."/>
            <person name="Liu T."/>
            <person name="Pan Y.S."/>
            <person name="Xia L.Y."/>
            <person name="Li J."/>
            <person name="Zhao F."/>
            <person name="Cao W.C."/>
        </authorList>
    </citation>
    <scope>NUCLEOTIDE SEQUENCE [LARGE SCALE GENOMIC DNA]</scope>
    <source>
        <strain evidence="1">HaeL-2018</strain>
    </source>
</reference>
<dbReference type="VEuPathDB" id="VectorBase:HLOH_055699"/>
<dbReference type="Proteomes" id="UP000821853">
    <property type="component" value="Unassembled WGS sequence"/>
</dbReference>
<gene>
    <name evidence="1" type="ORF">HPB48_017568</name>
</gene>
<sequence length="99" mass="10968">MTTLKLEWREFPQTQRRFACVSRSRYVTPTVTATFPSCGSRKQVVMSQKTTMDPAHAPPAFRAEAGGRREIPAVLPAQQTAFGVGACSVGGDFYARWRT</sequence>
<evidence type="ECO:0000313" key="1">
    <source>
        <dbReference type="EMBL" id="KAH9378756.1"/>
    </source>
</evidence>
<dbReference type="AlphaFoldDB" id="A0A9J6GWX6"/>
<protein>
    <submittedName>
        <fullName evidence="1">Uncharacterized protein</fullName>
    </submittedName>
</protein>
<organism evidence="1 2">
    <name type="scientific">Haemaphysalis longicornis</name>
    <name type="common">Bush tick</name>
    <dbReference type="NCBI Taxonomy" id="44386"/>
    <lineage>
        <taxon>Eukaryota</taxon>
        <taxon>Metazoa</taxon>
        <taxon>Ecdysozoa</taxon>
        <taxon>Arthropoda</taxon>
        <taxon>Chelicerata</taxon>
        <taxon>Arachnida</taxon>
        <taxon>Acari</taxon>
        <taxon>Parasitiformes</taxon>
        <taxon>Ixodida</taxon>
        <taxon>Ixodoidea</taxon>
        <taxon>Ixodidae</taxon>
        <taxon>Haemaphysalinae</taxon>
        <taxon>Haemaphysalis</taxon>
    </lineage>
</organism>
<accession>A0A9J6GWX6</accession>
<proteinExistence type="predicted"/>
<comment type="caution">
    <text evidence="1">The sequence shown here is derived from an EMBL/GenBank/DDBJ whole genome shotgun (WGS) entry which is preliminary data.</text>
</comment>